<dbReference type="Proteomes" id="UP000297065">
    <property type="component" value="Chromosome"/>
</dbReference>
<organism evidence="1 2">
    <name type="scientific">Desulfovibrio desulfuricans</name>
    <dbReference type="NCBI Taxonomy" id="876"/>
    <lineage>
        <taxon>Bacteria</taxon>
        <taxon>Pseudomonadati</taxon>
        <taxon>Thermodesulfobacteriota</taxon>
        <taxon>Desulfovibrionia</taxon>
        <taxon>Desulfovibrionales</taxon>
        <taxon>Desulfovibrionaceae</taxon>
        <taxon>Desulfovibrio</taxon>
    </lineage>
</organism>
<proteinExistence type="predicted"/>
<sequence>MNGRWLLANRDFLVRDLVRDYCTVYSLLADQRHRFDVDGAVSYTALRDLLGEAMRKGVFWRLKDTAHHLFRNSPGIEAMAPGGMPVVELPLLEDPPAESGNEAELAQINALRRHADSVLPGGARAQKALEALIDWCIGYAFHECGKLKEDAFQGQHYANRLIQISRSPAVTADMYNPLRGLGGQTSESSSRELSRIMHVLGHGLRLLASYLAVERYNAHLARWLASEEDFARRVFGPNYDHLLASLFGNDRERLYLMAARDFLNAGRHEPALALLAKAKESGRLGRDGLALLAELECESTAQCEGTGVCAACGKKNSLPCLPYLAGQGRGCA</sequence>
<name>A0A4P7UEY9_DESDE</name>
<dbReference type="RefSeq" id="WP_136398626.1">
    <property type="nucleotide sequence ID" value="NZ_CP036295.1"/>
</dbReference>
<gene>
    <name evidence="1" type="ORF">DDIC_00485</name>
</gene>
<evidence type="ECO:0000313" key="1">
    <source>
        <dbReference type="EMBL" id="QCC84376.1"/>
    </source>
</evidence>
<dbReference type="OrthoDB" id="5447835at2"/>
<evidence type="ECO:0000313" key="2">
    <source>
        <dbReference type="Proteomes" id="UP000297065"/>
    </source>
</evidence>
<accession>A0A4P7UEY9</accession>
<dbReference type="EMBL" id="CP036295">
    <property type="protein sequence ID" value="QCC84376.1"/>
    <property type="molecule type" value="Genomic_DNA"/>
</dbReference>
<protein>
    <submittedName>
        <fullName evidence="1">Uncharacterized protein</fullName>
    </submittedName>
</protein>
<dbReference type="AlphaFoldDB" id="A0A4P7UEY9"/>
<reference evidence="1 2" key="1">
    <citation type="submission" date="2019-02" db="EMBL/GenBank/DDBJ databases">
        <title>Complete Genome Sequence of Desulfovibrio desulfuricans IC1, a Sulfonate Utilizing Anaerobe.</title>
        <authorList>
            <person name="Day L.A."/>
            <person name="De Leon K.B."/>
            <person name="Wall J.D."/>
        </authorList>
    </citation>
    <scope>NUCLEOTIDE SEQUENCE [LARGE SCALE GENOMIC DNA]</scope>
    <source>
        <strain evidence="1 2">IC1</strain>
    </source>
</reference>